<evidence type="ECO:0000259" key="11">
    <source>
        <dbReference type="Pfam" id="PF03900"/>
    </source>
</evidence>
<dbReference type="EMBL" id="QEAP01000011">
    <property type="protein sequence ID" value="TPX77963.1"/>
    <property type="molecule type" value="Genomic_DNA"/>
</dbReference>
<dbReference type="InterPro" id="IPR022418">
    <property type="entry name" value="Porphobilinogen_deaminase_C"/>
</dbReference>
<accession>A0A507FNY2</accession>
<dbReference type="Pfam" id="PF03900">
    <property type="entry name" value="Porphobil_deamC"/>
    <property type="match status" value="1"/>
</dbReference>
<proteinExistence type="inferred from homology"/>
<keyword evidence="13" id="KW-1185">Reference proteome</keyword>
<dbReference type="Proteomes" id="UP000320333">
    <property type="component" value="Unassembled WGS sequence"/>
</dbReference>
<dbReference type="NCBIfam" id="TIGR00212">
    <property type="entry name" value="hemC"/>
    <property type="match status" value="1"/>
</dbReference>
<dbReference type="Gene3D" id="3.30.160.40">
    <property type="entry name" value="Porphobilinogen deaminase, C-terminal domain"/>
    <property type="match status" value="1"/>
</dbReference>
<evidence type="ECO:0000256" key="5">
    <source>
        <dbReference type="ARBA" id="ARBA00022679"/>
    </source>
</evidence>
<dbReference type="EC" id="2.5.1.61" evidence="4"/>
<evidence type="ECO:0000256" key="3">
    <source>
        <dbReference type="ARBA" id="ARBA00005638"/>
    </source>
</evidence>
<dbReference type="CDD" id="cd13645">
    <property type="entry name" value="PBP2_HuPBGD_like"/>
    <property type="match status" value="1"/>
</dbReference>
<comment type="similarity">
    <text evidence="3">Belongs to the HMBS family.</text>
</comment>
<sequence>MSDPVAPTSTLAIGTTFFVHNSAYDGLPKMFPHIQFTITGMTTTGDEVLDVALAKIGAKALFTKELEVALHERSVDLVVHSLKDMPTQLPPGMTIGAILEREDPRDAVVMKASLAAKGISRLEDLPVGAVIGTSSVRRIAQLKRRFPGLVFQDVRGNLNTRLAKLDAEDGPYSALLLAHAGLVRLNWHSRISQTLDPDTILHAVGQGALGIEIRADDALVGSIVGSLEHRDTALRCIAERGFMRGLEGGCSVPLGVWSEITRKENGAIHILLKGGVCSVDGSREIRDELFVEFDNSTDYGRQKELAEGLGRDLGIKFVALGAQEILKEIRH</sequence>
<evidence type="ECO:0000313" key="12">
    <source>
        <dbReference type="EMBL" id="TPX77963.1"/>
    </source>
</evidence>
<dbReference type="PANTHER" id="PTHR11557:SF0">
    <property type="entry name" value="PORPHOBILINOGEN DEAMINASE"/>
    <property type="match status" value="1"/>
</dbReference>
<dbReference type="GO" id="GO:0004418">
    <property type="term" value="F:hydroxymethylbilane synthase activity"/>
    <property type="evidence" value="ECO:0007669"/>
    <property type="project" value="UniProtKB-EC"/>
</dbReference>
<dbReference type="PANTHER" id="PTHR11557">
    <property type="entry name" value="PORPHOBILINOGEN DEAMINASE"/>
    <property type="match status" value="1"/>
</dbReference>
<dbReference type="AlphaFoldDB" id="A0A507FNY2"/>
<gene>
    <name evidence="12" type="primary">HEM3</name>
    <name evidence="12" type="ORF">CcCBS67573_g00742</name>
</gene>
<evidence type="ECO:0000256" key="4">
    <source>
        <dbReference type="ARBA" id="ARBA00012655"/>
    </source>
</evidence>
<reference evidence="12 13" key="1">
    <citation type="journal article" date="2019" name="Sci. Rep.">
        <title>Comparative genomics of chytrid fungi reveal insights into the obligate biotrophic and pathogenic lifestyle of Synchytrium endobioticum.</title>
        <authorList>
            <person name="van de Vossenberg B.T.L.H."/>
            <person name="Warris S."/>
            <person name="Nguyen H.D.T."/>
            <person name="van Gent-Pelzer M.P.E."/>
            <person name="Joly D.L."/>
            <person name="van de Geest H.C."/>
            <person name="Bonants P.J.M."/>
            <person name="Smith D.S."/>
            <person name="Levesque C.A."/>
            <person name="van der Lee T.A.J."/>
        </authorList>
    </citation>
    <scope>NUCLEOTIDE SEQUENCE [LARGE SCALE GENOMIC DNA]</scope>
    <source>
        <strain evidence="12 13">CBS 675.73</strain>
    </source>
</reference>
<evidence type="ECO:0000256" key="7">
    <source>
        <dbReference type="ARBA" id="ARBA00023244"/>
    </source>
</evidence>
<dbReference type="SUPFAM" id="SSF54782">
    <property type="entry name" value="Porphobilinogen deaminase (hydroxymethylbilane synthase), C-terminal domain"/>
    <property type="match status" value="1"/>
</dbReference>
<dbReference type="Gene3D" id="3.40.190.10">
    <property type="entry name" value="Periplasmic binding protein-like II"/>
    <property type="match status" value="2"/>
</dbReference>
<evidence type="ECO:0000256" key="1">
    <source>
        <dbReference type="ARBA" id="ARBA00001916"/>
    </source>
</evidence>
<evidence type="ECO:0000256" key="2">
    <source>
        <dbReference type="ARBA" id="ARBA00004735"/>
    </source>
</evidence>
<evidence type="ECO:0000256" key="8">
    <source>
        <dbReference type="ARBA" id="ARBA00030685"/>
    </source>
</evidence>
<organism evidence="12 13">
    <name type="scientific">Chytriomyces confervae</name>
    <dbReference type="NCBI Taxonomy" id="246404"/>
    <lineage>
        <taxon>Eukaryota</taxon>
        <taxon>Fungi</taxon>
        <taxon>Fungi incertae sedis</taxon>
        <taxon>Chytridiomycota</taxon>
        <taxon>Chytridiomycota incertae sedis</taxon>
        <taxon>Chytridiomycetes</taxon>
        <taxon>Chytridiales</taxon>
        <taxon>Chytriomycetaceae</taxon>
        <taxon>Chytriomyces</taxon>
    </lineage>
</organism>
<dbReference type="InterPro" id="IPR036803">
    <property type="entry name" value="Porphobilinogen_deaminase_C_sf"/>
</dbReference>
<dbReference type="InterPro" id="IPR000860">
    <property type="entry name" value="HemC"/>
</dbReference>
<dbReference type="InterPro" id="IPR022417">
    <property type="entry name" value="Porphobilin_deaminase_N"/>
</dbReference>
<evidence type="ECO:0000259" key="10">
    <source>
        <dbReference type="Pfam" id="PF01379"/>
    </source>
</evidence>
<comment type="cofactor">
    <cofactor evidence="1">
        <name>dipyrromethane</name>
        <dbReference type="ChEBI" id="CHEBI:60342"/>
    </cofactor>
</comment>
<dbReference type="PROSITE" id="PS00533">
    <property type="entry name" value="PORPHOBILINOGEN_DEAM"/>
    <property type="match status" value="1"/>
</dbReference>
<dbReference type="OrthoDB" id="564646at2759"/>
<evidence type="ECO:0000256" key="6">
    <source>
        <dbReference type="ARBA" id="ARBA00023133"/>
    </source>
</evidence>
<dbReference type="PRINTS" id="PR00151">
    <property type="entry name" value="PORPHBDMNASE"/>
</dbReference>
<dbReference type="STRING" id="246404.A0A507FNY2"/>
<feature type="domain" description="Porphobilinogen deaminase N-terminal" evidence="10">
    <location>
        <begin position="10"/>
        <end position="219"/>
    </location>
</feature>
<dbReference type="GO" id="GO:0006782">
    <property type="term" value="P:protoporphyrinogen IX biosynthetic process"/>
    <property type="evidence" value="ECO:0007669"/>
    <property type="project" value="UniProtKB-UniPathway"/>
</dbReference>
<evidence type="ECO:0000256" key="9">
    <source>
        <dbReference type="ARBA" id="ARBA00033064"/>
    </source>
</evidence>
<comment type="caution">
    <text evidence="12">The sequence shown here is derived from an EMBL/GenBank/DDBJ whole genome shotgun (WGS) entry which is preliminary data.</text>
</comment>
<name>A0A507FNY2_9FUNG</name>
<keyword evidence="5" id="KW-0808">Transferase</keyword>
<dbReference type="SUPFAM" id="SSF53850">
    <property type="entry name" value="Periplasmic binding protein-like II"/>
    <property type="match status" value="1"/>
</dbReference>
<protein>
    <recommendedName>
        <fullName evidence="4">hydroxymethylbilane synthase</fullName>
        <ecNumber evidence="4">2.5.1.61</ecNumber>
    </recommendedName>
    <alternativeName>
        <fullName evidence="9">Hydroxymethylbilane synthase</fullName>
    </alternativeName>
    <alternativeName>
        <fullName evidence="8">Pre-uroporphyrinogen synthase</fullName>
    </alternativeName>
</protein>
<evidence type="ECO:0000313" key="13">
    <source>
        <dbReference type="Proteomes" id="UP000320333"/>
    </source>
</evidence>
<keyword evidence="6" id="KW-0350">Heme biosynthesis</keyword>
<dbReference type="InterPro" id="IPR022419">
    <property type="entry name" value="Porphobilin_deaminase_cofac_BS"/>
</dbReference>
<keyword evidence="7" id="KW-0627">Porphyrin biosynthesis</keyword>
<dbReference type="PIRSF" id="PIRSF001438">
    <property type="entry name" value="4pyrrol_synth_OHMeBilane_synth"/>
    <property type="match status" value="1"/>
</dbReference>
<dbReference type="UniPathway" id="UPA00251">
    <property type="reaction ID" value="UER00319"/>
</dbReference>
<dbReference type="FunFam" id="3.40.190.10:FF:000005">
    <property type="entry name" value="Porphobilinogen deaminase"/>
    <property type="match status" value="1"/>
</dbReference>
<comment type="pathway">
    <text evidence="2">Porphyrin-containing compound metabolism; protoporphyrin-IX biosynthesis; coproporphyrinogen-III from 5-aminolevulinate: step 2/4.</text>
</comment>
<dbReference type="GO" id="GO:0005737">
    <property type="term" value="C:cytoplasm"/>
    <property type="evidence" value="ECO:0007669"/>
    <property type="project" value="TreeGrafter"/>
</dbReference>
<feature type="domain" description="Porphobilinogen deaminase C-terminal" evidence="11">
    <location>
        <begin position="233"/>
        <end position="313"/>
    </location>
</feature>
<dbReference type="Pfam" id="PF01379">
    <property type="entry name" value="Porphobil_deam"/>
    <property type="match status" value="1"/>
</dbReference>